<evidence type="ECO:0000313" key="2">
    <source>
        <dbReference type="EMBL" id="GAF94386.1"/>
    </source>
</evidence>
<evidence type="ECO:0000256" key="1">
    <source>
        <dbReference type="SAM" id="MobiDB-lite"/>
    </source>
</evidence>
<organism evidence="2">
    <name type="scientific">marine sediment metagenome</name>
    <dbReference type="NCBI Taxonomy" id="412755"/>
    <lineage>
        <taxon>unclassified sequences</taxon>
        <taxon>metagenomes</taxon>
        <taxon>ecological metagenomes</taxon>
    </lineage>
</organism>
<comment type="caution">
    <text evidence="2">The sequence shown here is derived from an EMBL/GenBank/DDBJ whole genome shotgun (WGS) entry which is preliminary data.</text>
</comment>
<dbReference type="AlphaFoldDB" id="X0U4U2"/>
<accession>X0U4U2</accession>
<proteinExistence type="predicted"/>
<name>X0U4U2_9ZZZZ</name>
<dbReference type="EMBL" id="BARS01019754">
    <property type="protein sequence ID" value="GAF94386.1"/>
    <property type="molecule type" value="Genomic_DNA"/>
</dbReference>
<gene>
    <name evidence="2" type="ORF">S01H1_31957</name>
</gene>
<reference evidence="2" key="1">
    <citation type="journal article" date="2014" name="Front. Microbiol.">
        <title>High frequency of phylogenetically diverse reductive dehalogenase-homologous genes in deep subseafloor sedimentary metagenomes.</title>
        <authorList>
            <person name="Kawai M."/>
            <person name="Futagami T."/>
            <person name="Toyoda A."/>
            <person name="Takaki Y."/>
            <person name="Nishi S."/>
            <person name="Hori S."/>
            <person name="Arai W."/>
            <person name="Tsubouchi T."/>
            <person name="Morono Y."/>
            <person name="Uchiyama I."/>
            <person name="Ito T."/>
            <person name="Fujiyama A."/>
            <person name="Inagaki F."/>
            <person name="Takami H."/>
        </authorList>
    </citation>
    <scope>NUCLEOTIDE SEQUENCE</scope>
    <source>
        <strain evidence="2">Expedition CK06-06</strain>
    </source>
</reference>
<feature type="region of interest" description="Disordered" evidence="1">
    <location>
        <begin position="1"/>
        <end position="20"/>
    </location>
</feature>
<protein>
    <submittedName>
        <fullName evidence="2">Uncharacterized protein</fullName>
    </submittedName>
</protein>
<sequence>MDPHESTTHGPAHTGTDKFPDLNAFLDDIRDAGMSVTKKWMTIWFTAIQYAWGQQLQGWKLKKDWEYIVVNRIYPLMFQT</sequence>
<feature type="non-terminal residue" evidence="2">
    <location>
        <position position="80"/>
    </location>
</feature>